<evidence type="ECO:0000256" key="1">
    <source>
        <dbReference type="PROSITE-ProRule" id="PRU00176"/>
    </source>
</evidence>
<dbReference type="EMBL" id="JAUHHV010000005">
    <property type="protein sequence ID" value="KAK1425408.1"/>
    <property type="molecule type" value="Genomic_DNA"/>
</dbReference>
<name>A0AAD8KPR8_TARER</name>
<feature type="compositionally biased region" description="Pro residues" evidence="2">
    <location>
        <begin position="183"/>
        <end position="193"/>
    </location>
</feature>
<evidence type="ECO:0000259" key="3">
    <source>
        <dbReference type="PROSITE" id="PS50102"/>
    </source>
</evidence>
<evidence type="ECO:0000313" key="4">
    <source>
        <dbReference type="EMBL" id="KAK1425408.1"/>
    </source>
</evidence>
<gene>
    <name evidence="4" type="ORF">QVD17_20760</name>
</gene>
<reference evidence="4" key="1">
    <citation type="journal article" date="2023" name="bioRxiv">
        <title>Improved chromosome-level genome assembly for marigold (Tagetes erecta).</title>
        <authorList>
            <person name="Jiang F."/>
            <person name="Yuan L."/>
            <person name="Wang S."/>
            <person name="Wang H."/>
            <person name="Xu D."/>
            <person name="Wang A."/>
            <person name="Fan W."/>
        </authorList>
    </citation>
    <scope>NUCLEOTIDE SEQUENCE</scope>
    <source>
        <strain evidence="4">WSJ</strain>
        <tissue evidence="4">Leaf</tissue>
    </source>
</reference>
<feature type="compositionally biased region" description="Basic and acidic residues" evidence="2">
    <location>
        <begin position="663"/>
        <end position="673"/>
    </location>
</feature>
<feature type="compositionally biased region" description="Low complexity" evidence="2">
    <location>
        <begin position="439"/>
        <end position="453"/>
    </location>
</feature>
<dbReference type="AlphaFoldDB" id="A0AAD8KPR8"/>
<dbReference type="InterPro" id="IPR000504">
    <property type="entry name" value="RRM_dom"/>
</dbReference>
<dbReference type="PROSITE" id="PS50102">
    <property type="entry name" value="RRM"/>
    <property type="match status" value="1"/>
</dbReference>
<proteinExistence type="predicted"/>
<dbReference type="SMART" id="SM00360">
    <property type="entry name" value="RRM"/>
    <property type="match status" value="1"/>
</dbReference>
<comment type="caution">
    <text evidence="4">The sequence shown here is derived from an EMBL/GenBank/DDBJ whole genome shotgun (WGS) entry which is preliminary data.</text>
</comment>
<dbReference type="CDD" id="cd00590">
    <property type="entry name" value="RRM_SF"/>
    <property type="match status" value="1"/>
</dbReference>
<organism evidence="4 5">
    <name type="scientific">Tagetes erecta</name>
    <name type="common">African marigold</name>
    <dbReference type="NCBI Taxonomy" id="13708"/>
    <lineage>
        <taxon>Eukaryota</taxon>
        <taxon>Viridiplantae</taxon>
        <taxon>Streptophyta</taxon>
        <taxon>Embryophyta</taxon>
        <taxon>Tracheophyta</taxon>
        <taxon>Spermatophyta</taxon>
        <taxon>Magnoliopsida</taxon>
        <taxon>eudicotyledons</taxon>
        <taxon>Gunneridae</taxon>
        <taxon>Pentapetalae</taxon>
        <taxon>asterids</taxon>
        <taxon>campanulids</taxon>
        <taxon>Asterales</taxon>
        <taxon>Asteraceae</taxon>
        <taxon>Asteroideae</taxon>
        <taxon>Heliantheae alliance</taxon>
        <taxon>Tageteae</taxon>
        <taxon>Tagetes</taxon>
    </lineage>
</organism>
<feature type="compositionally biased region" description="Basic and acidic residues" evidence="2">
    <location>
        <begin position="8"/>
        <end position="44"/>
    </location>
</feature>
<evidence type="ECO:0000256" key="2">
    <source>
        <dbReference type="SAM" id="MobiDB-lite"/>
    </source>
</evidence>
<dbReference type="PANTHER" id="PTHR34427">
    <property type="entry name" value="DUF4283 DOMAIN PROTEIN"/>
    <property type="match status" value="1"/>
</dbReference>
<feature type="region of interest" description="Disordered" evidence="2">
    <location>
        <begin position="426"/>
        <end position="460"/>
    </location>
</feature>
<dbReference type="InterPro" id="IPR035979">
    <property type="entry name" value="RBD_domain_sf"/>
</dbReference>
<evidence type="ECO:0000313" key="5">
    <source>
        <dbReference type="Proteomes" id="UP001229421"/>
    </source>
</evidence>
<feature type="region of interest" description="Disordered" evidence="2">
    <location>
        <begin position="624"/>
        <end position="676"/>
    </location>
</feature>
<dbReference type="InterPro" id="IPR012677">
    <property type="entry name" value="Nucleotide-bd_a/b_plait_sf"/>
</dbReference>
<accession>A0AAD8KPR8</accession>
<feature type="region of interest" description="Disordered" evidence="2">
    <location>
        <begin position="1"/>
        <end position="44"/>
    </location>
</feature>
<feature type="region of interest" description="Disordered" evidence="2">
    <location>
        <begin position="163"/>
        <end position="205"/>
    </location>
</feature>
<dbReference type="Pfam" id="PF00076">
    <property type="entry name" value="RRM_1"/>
    <property type="match status" value="1"/>
</dbReference>
<dbReference type="SUPFAM" id="SSF54928">
    <property type="entry name" value="RNA-binding domain, RBD"/>
    <property type="match status" value="1"/>
</dbReference>
<protein>
    <recommendedName>
        <fullName evidence="3">RRM domain-containing protein</fullName>
    </recommendedName>
</protein>
<sequence length="743" mass="83174">MLDMEIGEIEKKGTKKMGRERDRRRQEDERRDSTKTIDLQQRKAKEQCKIKEGKRYKDDEWLDVEKRKNRYKEELEYKNKVTYFVSNLPAGCTWAGLWEAFKHHKNLMDTSVPSKKDRWGNTFGFLRFVDVIDKEAFMEDLRETKVDGRKIWITISKWGRRGRGALPSETTNRGTTPKATTNPPSPPPPPPPLGSRSHHEANSKFQRSYRDAAVGSFHNPQSVAVRITDEKSIVHPDAHPLKLSSLIGTTHDLMILNNLMEHLVGLNGLQKCSVRYLGGLTIILTFVEEDEAKNYLEQKVCAWSKIFSSLKVWDGRPPPAIRVAWITIMGVPPHLCDNNIMDQIGRVCGTVIAGSNMSILESNLSFDRIPILTNFGPKIDKGIRLSHNNEEFFCWVREDDEIWVPEFLSQNNCAIQKCIFEVEGSGDSHLPNEPSDMHQSQGGSSSANSGHQSPDFDGEFETSMSVRDIGDGNAALMANGQHIMQIMDIEHNNCLGDQCSSIGKKAADKGNGSHSPLLNNNGLDLNDTVQNKSFISPSNSDPFNLGPIINKIMAQSYCSTVGSGYNSGFINFASKENSAGKTLKIKKTKGVGKKFRVPDLNIDAGDLSRFKLSRYLLSRKKRTGSKKKVKSFPTQASNSSSHSSRSHNWEGCVGDDDTSGNRNDNEDWSHNIERGSQVVIDGCETREPNSHLSSEINSSQNLEINEEIANTIYINSLVHIDLNGHEDHLAEIIRNEGVNSGHP</sequence>
<keyword evidence="5" id="KW-1185">Reference proteome</keyword>
<feature type="domain" description="RRM" evidence="3">
    <location>
        <begin position="81"/>
        <end position="158"/>
    </location>
</feature>
<keyword evidence="1" id="KW-0694">RNA-binding</keyword>
<dbReference type="Proteomes" id="UP001229421">
    <property type="component" value="Unassembled WGS sequence"/>
</dbReference>
<dbReference type="GO" id="GO:0003723">
    <property type="term" value="F:RNA binding"/>
    <property type="evidence" value="ECO:0007669"/>
    <property type="project" value="UniProtKB-UniRule"/>
</dbReference>
<dbReference type="PANTHER" id="PTHR34427:SF5">
    <property type="entry name" value="DUF4283 DOMAIN-CONTAINING PROTEIN"/>
    <property type="match status" value="1"/>
</dbReference>
<dbReference type="Gene3D" id="3.30.70.330">
    <property type="match status" value="1"/>
</dbReference>